<feature type="transmembrane region" description="Helical" evidence="5">
    <location>
        <begin position="92"/>
        <end position="113"/>
    </location>
</feature>
<evidence type="ECO:0000313" key="8">
    <source>
        <dbReference type="EMBL" id="KNE01961.1"/>
    </source>
</evidence>
<evidence type="ECO:0000256" key="2">
    <source>
        <dbReference type="ARBA" id="ARBA00022692"/>
    </source>
</evidence>
<protein>
    <recommendedName>
        <fullName evidence="10">Abscisic acid G-protein coupled receptor-like domain-containing protein</fullName>
    </recommendedName>
</protein>
<feature type="domain" description="Golgi pH regulator conserved" evidence="7">
    <location>
        <begin position="203"/>
        <end position="276"/>
    </location>
</feature>
<dbReference type="VEuPathDB" id="FungiDB:B9J08_003710"/>
<dbReference type="VEuPathDB" id="FungiDB:QG37_00896"/>
<comment type="caution">
    <text evidence="8">The sequence shown here is derived from an EMBL/GenBank/DDBJ whole genome shotgun (WGS) entry which is preliminary data.</text>
</comment>
<feature type="transmembrane region" description="Helical" evidence="5">
    <location>
        <begin position="169"/>
        <end position="192"/>
    </location>
</feature>
<dbReference type="EMBL" id="LGST01000007">
    <property type="protein sequence ID" value="KNE01961.1"/>
    <property type="molecule type" value="Genomic_DNA"/>
</dbReference>
<evidence type="ECO:0008006" key="10">
    <source>
        <dbReference type="Google" id="ProtNLM"/>
    </source>
</evidence>
<dbReference type="VEuPathDB" id="FungiDB:CJI97_003784"/>
<evidence type="ECO:0000259" key="6">
    <source>
        <dbReference type="Pfam" id="PF12430"/>
    </source>
</evidence>
<keyword evidence="3 5" id="KW-1133">Transmembrane helix</keyword>
<dbReference type="AlphaFoldDB" id="A0A0L0P7F7"/>
<reference evidence="9" key="1">
    <citation type="journal article" date="2015" name="BMC Genomics">
        <title>Draft genome of a commonly misdiagnosed multidrug resistant pathogen Candida auris.</title>
        <authorList>
            <person name="Chatterjee S."/>
            <person name="Alampalli S.V."/>
            <person name="Nageshan R.K."/>
            <person name="Chettiar S.T."/>
            <person name="Joshi S."/>
            <person name="Tatu U.S."/>
        </authorList>
    </citation>
    <scope>NUCLEOTIDE SEQUENCE [LARGE SCALE GENOMIC DNA]</scope>
    <source>
        <strain evidence="9">6684</strain>
    </source>
</reference>
<evidence type="ECO:0000256" key="1">
    <source>
        <dbReference type="ARBA" id="ARBA00004141"/>
    </source>
</evidence>
<feature type="transmembrane region" description="Helical" evidence="5">
    <location>
        <begin position="538"/>
        <end position="556"/>
    </location>
</feature>
<evidence type="ECO:0000256" key="5">
    <source>
        <dbReference type="SAM" id="Phobius"/>
    </source>
</evidence>
<dbReference type="Pfam" id="PF12537">
    <property type="entry name" value="GPHR_N"/>
    <property type="match status" value="1"/>
</dbReference>
<feature type="transmembrane region" description="Helical" evidence="5">
    <location>
        <begin position="125"/>
        <end position="149"/>
    </location>
</feature>
<dbReference type="Pfam" id="PF12430">
    <property type="entry name" value="ABA_GPCR"/>
    <property type="match status" value="1"/>
</dbReference>
<dbReference type="PANTHER" id="PTHR15948:SF0">
    <property type="entry name" value="GOLGI PH REGULATOR A-RELATED"/>
    <property type="match status" value="1"/>
</dbReference>
<organism evidence="8 9">
    <name type="scientific">Candidozyma auris</name>
    <name type="common">Yeast</name>
    <name type="synonym">Candida auris</name>
    <dbReference type="NCBI Taxonomy" id="498019"/>
    <lineage>
        <taxon>Eukaryota</taxon>
        <taxon>Fungi</taxon>
        <taxon>Dikarya</taxon>
        <taxon>Ascomycota</taxon>
        <taxon>Saccharomycotina</taxon>
        <taxon>Pichiomycetes</taxon>
        <taxon>Metschnikowiaceae</taxon>
        <taxon>Candidozyma</taxon>
    </lineage>
</organism>
<feature type="transmembrane region" description="Helical" evidence="5">
    <location>
        <begin position="375"/>
        <end position="394"/>
    </location>
</feature>
<comment type="subcellular location">
    <subcellularLocation>
        <location evidence="1">Membrane</location>
        <topology evidence="1">Multi-pass membrane protein</topology>
    </subcellularLocation>
</comment>
<evidence type="ECO:0000259" key="7">
    <source>
        <dbReference type="Pfam" id="PF12537"/>
    </source>
</evidence>
<dbReference type="Proteomes" id="UP000037122">
    <property type="component" value="Unassembled WGS sequence"/>
</dbReference>
<dbReference type="GO" id="GO:0016020">
    <property type="term" value="C:membrane"/>
    <property type="evidence" value="ECO:0007669"/>
    <property type="project" value="UniProtKB-SubCell"/>
</dbReference>
<proteinExistence type="predicted"/>
<dbReference type="PANTHER" id="PTHR15948">
    <property type="entry name" value="G-PROTEIN COUPLED RECEPTOR 89-RELATED"/>
    <property type="match status" value="1"/>
</dbReference>
<feature type="transmembrane region" description="Helical" evidence="5">
    <location>
        <begin position="212"/>
        <end position="237"/>
    </location>
</feature>
<dbReference type="VEuPathDB" id="FungiDB:CJJ07_004537"/>
<dbReference type="VEuPathDB" id="FungiDB:CJI96_0002243"/>
<keyword evidence="2 5" id="KW-0812">Transmembrane</keyword>
<dbReference type="SMR" id="A0A0L0P7F7"/>
<evidence type="ECO:0000313" key="9">
    <source>
        <dbReference type="Proteomes" id="UP000037122"/>
    </source>
</evidence>
<keyword evidence="4 5" id="KW-0472">Membrane</keyword>
<feature type="transmembrane region" description="Helical" evidence="5">
    <location>
        <begin position="438"/>
        <end position="458"/>
    </location>
</feature>
<name>A0A0L0P7F7_CANAR</name>
<feature type="domain" description="Abscisic acid G-protein coupled receptor-like" evidence="6">
    <location>
        <begin position="367"/>
        <end position="552"/>
    </location>
</feature>
<dbReference type="InterPro" id="IPR015672">
    <property type="entry name" value="GPHR/GTG"/>
</dbReference>
<gene>
    <name evidence="8" type="ORF">QG37_00896</name>
</gene>
<dbReference type="InterPro" id="IPR022535">
    <property type="entry name" value="Golgi_pH-regulator_cons_dom"/>
</dbReference>
<feature type="transmembrane region" description="Helical" evidence="5">
    <location>
        <begin position="479"/>
        <end position="500"/>
    </location>
</feature>
<accession>A0A0L0P7F7</accession>
<sequence>MASILSIFELAPFGIALPAIAAWIYKFIFNHELIRNSHFNQYKRKTKINEIIDRTNKKYRCHLIHVDVADESDEIQTSKGDSYTRQKYIHRAAGALFSIVIGISLELTFALMVQMTDFIDLDPALFQYSIRLLVVLVAVVQPLLIISLYVTQDLSPPLDASRPGALMKWLFTAVLCIVWFMILGRVGSLAHALEEPGYKDSRSFLQHITSDIVLAGVTFTAILSGVGCTLTPYRWFWDRARAKRTERRIVNEVSVNDLIQSYNNTKMLLRKRQQELENVLAKNSGATINNTDLGIRLLKGLKGSGKQLFSKVLSFANLSVFSRQKPEDEELTFEIDSLKLLKELIYDEVAKNVEKFVRTQGRAPLQTTLEKFSSAFQIAFSFYCVYRVLSVLLIKIPSQYFWQLESMGTKDALAITIAKLIQTTFTLPISNLQLVNQVSFILSGSLFACLFQNVLVTVKTLTKVLPSASTTLTAQTKTWLKHLLVSEFLAIYIIATAQMIRSNLPPELSGQMQKLLSLTPLGEADTETEFLDAWFDRMFGMTCIVTLVILAAKNFVEAEEDTDFYDEELMIEDPMKLK</sequence>
<feature type="transmembrane region" description="Helical" evidence="5">
    <location>
        <begin position="6"/>
        <end position="25"/>
    </location>
</feature>
<dbReference type="InterPro" id="IPR025969">
    <property type="entry name" value="ABA_GPCR_dom"/>
</dbReference>
<dbReference type="VEuPathDB" id="FungiDB:CJJ09_000396"/>
<evidence type="ECO:0000256" key="3">
    <source>
        <dbReference type="ARBA" id="ARBA00022989"/>
    </source>
</evidence>
<evidence type="ECO:0000256" key="4">
    <source>
        <dbReference type="ARBA" id="ARBA00023136"/>
    </source>
</evidence>